<proteinExistence type="predicted"/>
<accession>A0A5S4GYI5</accession>
<organism evidence="5 6">
    <name type="scientific">Nonomuraea zeae</name>
    <dbReference type="NCBI Taxonomy" id="1642303"/>
    <lineage>
        <taxon>Bacteria</taxon>
        <taxon>Bacillati</taxon>
        <taxon>Actinomycetota</taxon>
        <taxon>Actinomycetes</taxon>
        <taxon>Streptosporangiales</taxon>
        <taxon>Streptosporangiaceae</taxon>
        <taxon>Nonomuraea</taxon>
    </lineage>
</organism>
<dbReference type="InterPro" id="IPR002577">
    <property type="entry name" value="HTH_HxlR"/>
</dbReference>
<protein>
    <submittedName>
        <fullName evidence="5">Helix-turn-helix transcriptional regulator</fullName>
    </submittedName>
</protein>
<dbReference type="Gene3D" id="1.10.10.10">
    <property type="entry name" value="Winged helix-like DNA-binding domain superfamily/Winged helix DNA-binding domain"/>
    <property type="match status" value="1"/>
</dbReference>
<name>A0A5S4GYI5_9ACTN</name>
<dbReference type="Pfam" id="PF01638">
    <property type="entry name" value="HxlR"/>
    <property type="match status" value="1"/>
</dbReference>
<keyword evidence="6" id="KW-1185">Reference proteome</keyword>
<dbReference type="EMBL" id="VCKX01000012">
    <property type="protein sequence ID" value="TMR38045.1"/>
    <property type="molecule type" value="Genomic_DNA"/>
</dbReference>
<evidence type="ECO:0000259" key="4">
    <source>
        <dbReference type="PROSITE" id="PS51118"/>
    </source>
</evidence>
<dbReference type="PROSITE" id="PS51118">
    <property type="entry name" value="HTH_HXLR"/>
    <property type="match status" value="1"/>
</dbReference>
<dbReference type="PANTHER" id="PTHR33204">
    <property type="entry name" value="TRANSCRIPTIONAL REGULATOR, MARR FAMILY"/>
    <property type="match status" value="1"/>
</dbReference>
<keyword evidence="3" id="KW-0804">Transcription</keyword>
<dbReference type="AlphaFoldDB" id="A0A5S4GYI5"/>
<gene>
    <name evidence="5" type="ORF">ETD85_06285</name>
</gene>
<dbReference type="OrthoDB" id="3481682at2"/>
<dbReference type="InterPro" id="IPR036388">
    <property type="entry name" value="WH-like_DNA-bd_sf"/>
</dbReference>
<dbReference type="SUPFAM" id="SSF46785">
    <property type="entry name" value="Winged helix' DNA-binding domain"/>
    <property type="match status" value="1"/>
</dbReference>
<evidence type="ECO:0000256" key="1">
    <source>
        <dbReference type="ARBA" id="ARBA00023015"/>
    </source>
</evidence>
<reference evidence="5 6" key="1">
    <citation type="submission" date="2019-05" db="EMBL/GenBank/DDBJ databases">
        <title>Draft genome sequence of Nonomuraea zeae DSM 100528.</title>
        <authorList>
            <person name="Saricaoglu S."/>
            <person name="Isik K."/>
        </authorList>
    </citation>
    <scope>NUCLEOTIDE SEQUENCE [LARGE SCALE GENOMIC DNA]</scope>
    <source>
        <strain evidence="5 6">DSM 100528</strain>
    </source>
</reference>
<dbReference type="Proteomes" id="UP000306628">
    <property type="component" value="Unassembled WGS sequence"/>
</dbReference>
<sequence length="133" mass="14490">MSTDPVEAPAGAVVTIATYESCPVTGVLRHIGDKWSPAVIRLLAERGYGFNELDRSIEGISRRMLTRTLRALEEAGFVSRTTTGPPPARVGYALTELGHSLREQLHTLGLWAEAHKSDLRFDLDLGSGCTLNE</sequence>
<dbReference type="RefSeq" id="WP_138688648.1">
    <property type="nucleotide sequence ID" value="NZ_JBHSAZ010000107.1"/>
</dbReference>
<dbReference type="GO" id="GO:0003677">
    <property type="term" value="F:DNA binding"/>
    <property type="evidence" value="ECO:0007669"/>
    <property type="project" value="UniProtKB-KW"/>
</dbReference>
<evidence type="ECO:0000313" key="6">
    <source>
        <dbReference type="Proteomes" id="UP000306628"/>
    </source>
</evidence>
<feature type="domain" description="HTH hxlR-type" evidence="4">
    <location>
        <begin position="22"/>
        <end position="120"/>
    </location>
</feature>
<evidence type="ECO:0000256" key="2">
    <source>
        <dbReference type="ARBA" id="ARBA00023125"/>
    </source>
</evidence>
<keyword evidence="1" id="KW-0805">Transcription regulation</keyword>
<evidence type="ECO:0000313" key="5">
    <source>
        <dbReference type="EMBL" id="TMR38045.1"/>
    </source>
</evidence>
<comment type="caution">
    <text evidence="5">The sequence shown here is derived from an EMBL/GenBank/DDBJ whole genome shotgun (WGS) entry which is preliminary data.</text>
</comment>
<evidence type="ECO:0000256" key="3">
    <source>
        <dbReference type="ARBA" id="ARBA00023163"/>
    </source>
</evidence>
<dbReference type="InterPro" id="IPR036390">
    <property type="entry name" value="WH_DNA-bd_sf"/>
</dbReference>
<dbReference type="PANTHER" id="PTHR33204:SF39">
    <property type="entry name" value="TRANSCRIPTIONAL REGULATORY PROTEIN"/>
    <property type="match status" value="1"/>
</dbReference>
<keyword evidence="2" id="KW-0238">DNA-binding</keyword>